<reference evidence="7 8" key="1">
    <citation type="submission" date="2019-11" db="EMBL/GenBank/DDBJ databases">
        <title>The genome sequence of Methylocystis heyeri.</title>
        <authorList>
            <person name="Oshkin I.Y."/>
            <person name="Miroshnikov K."/>
            <person name="Dedysh S.N."/>
        </authorList>
    </citation>
    <scope>NUCLEOTIDE SEQUENCE [LARGE SCALE GENOMIC DNA]</scope>
    <source>
        <strain evidence="7 8">H2</strain>
    </source>
</reference>
<feature type="compositionally biased region" description="Polar residues" evidence="5">
    <location>
        <begin position="31"/>
        <end position="40"/>
    </location>
</feature>
<evidence type="ECO:0000256" key="2">
    <source>
        <dbReference type="ARBA" id="ARBA00023125"/>
    </source>
</evidence>
<dbReference type="SUPFAM" id="SSF46689">
    <property type="entry name" value="Homeodomain-like"/>
    <property type="match status" value="1"/>
</dbReference>
<dbReference type="KEGG" id="mhey:H2LOC_014890"/>
<dbReference type="Pfam" id="PF00440">
    <property type="entry name" value="TetR_N"/>
    <property type="match status" value="1"/>
</dbReference>
<feature type="region of interest" description="Disordered" evidence="5">
    <location>
        <begin position="31"/>
        <end position="52"/>
    </location>
</feature>
<dbReference type="InterPro" id="IPR039536">
    <property type="entry name" value="TetR_C_Proteobacteria"/>
</dbReference>
<dbReference type="Gene3D" id="1.10.357.10">
    <property type="entry name" value="Tetracycline Repressor, domain 2"/>
    <property type="match status" value="1"/>
</dbReference>
<evidence type="ECO:0000259" key="6">
    <source>
        <dbReference type="PROSITE" id="PS50977"/>
    </source>
</evidence>
<dbReference type="InterPro" id="IPR009057">
    <property type="entry name" value="Homeodomain-like_sf"/>
</dbReference>
<keyword evidence="1" id="KW-0805">Transcription regulation</keyword>
<protein>
    <submittedName>
        <fullName evidence="7">TetR family transcriptional regulator</fullName>
    </submittedName>
</protein>
<proteinExistence type="predicted"/>
<accession>A0A6B8KEI2</accession>
<keyword evidence="8" id="KW-1185">Reference proteome</keyword>
<dbReference type="PANTHER" id="PTHR30055:SF146">
    <property type="entry name" value="HTH-TYPE TRANSCRIPTIONAL DUAL REGULATOR CECR"/>
    <property type="match status" value="1"/>
</dbReference>
<organism evidence="7 8">
    <name type="scientific">Methylocystis heyeri</name>
    <dbReference type="NCBI Taxonomy" id="391905"/>
    <lineage>
        <taxon>Bacteria</taxon>
        <taxon>Pseudomonadati</taxon>
        <taxon>Pseudomonadota</taxon>
        <taxon>Alphaproteobacteria</taxon>
        <taxon>Hyphomicrobiales</taxon>
        <taxon>Methylocystaceae</taxon>
        <taxon>Methylocystis</taxon>
    </lineage>
</organism>
<evidence type="ECO:0000256" key="3">
    <source>
        <dbReference type="ARBA" id="ARBA00023163"/>
    </source>
</evidence>
<dbReference type="Proteomes" id="UP000309061">
    <property type="component" value="Chromosome"/>
</dbReference>
<keyword evidence="2 4" id="KW-0238">DNA-binding</keyword>
<dbReference type="InterPro" id="IPR050109">
    <property type="entry name" value="HTH-type_TetR-like_transc_reg"/>
</dbReference>
<evidence type="ECO:0000256" key="5">
    <source>
        <dbReference type="SAM" id="MobiDB-lite"/>
    </source>
</evidence>
<evidence type="ECO:0000313" key="8">
    <source>
        <dbReference type="Proteomes" id="UP000309061"/>
    </source>
</evidence>
<feature type="domain" description="HTH tetR-type" evidence="6">
    <location>
        <begin position="51"/>
        <end position="111"/>
    </location>
</feature>
<dbReference type="AlphaFoldDB" id="A0A6B8KEI2"/>
<dbReference type="PROSITE" id="PS50977">
    <property type="entry name" value="HTH_TETR_2"/>
    <property type="match status" value="1"/>
</dbReference>
<dbReference type="GO" id="GO:0003700">
    <property type="term" value="F:DNA-binding transcription factor activity"/>
    <property type="evidence" value="ECO:0007669"/>
    <property type="project" value="TreeGrafter"/>
</dbReference>
<dbReference type="GO" id="GO:0000976">
    <property type="term" value="F:transcription cis-regulatory region binding"/>
    <property type="evidence" value="ECO:0007669"/>
    <property type="project" value="TreeGrafter"/>
</dbReference>
<dbReference type="InterPro" id="IPR036271">
    <property type="entry name" value="Tet_transcr_reg_TetR-rel_C_sf"/>
</dbReference>
<dbReference type="PRINTS" id="PR00455">
    <property type="entry name" value="HTHTETR"/>
</dbReference>
<evidence type="ECO:0000256" key="4">
    <source>
        <dbReference type="PROSITE-ProRule" id="PRU00335"/>
    </source>
</evidence>
<evidence type="ECO:0000256" key="1">
    <source>
        <dbReference type="ARBA" id="ARBA00023015"/>
    </source>
</evidence>
<evidence type="ECO:0000313" key="7">
    <source>
        <dbReference type="EMBL" id="QGM46874.1"/>
    </source>
</evidence>
<dbReference type="OrthoDB" id="5292901at2"/>
<dbReference type="FunFam" id="1.10.10.60:FF:000141">
    <property type="entry name" value="TetR family transcriptional regulator"/>
    <property type="match status" value="1"/>
</dbReference>
<dbReference type="Pfam" id="PF14246">
    <property type="entry name" value="TetR_C_7"/>
    <property type="match status" value="1"/>
</dbReference>
<dbReference type="SUPFAM" id="SSF48498">
    <property type="entry name" value="Tetracyclin repressor-like, C-terminal domain"/>
    <property type="match status" value="1"/>
</dbReference>
<feature type="DNA-binding region" description="H-T-H motif" evidence="4">
    <location>
        <begin position="74"/>
        <end position="93"/>
    </location>
</feature>
<dbReference type="EMBL" id="CP046052">
    <property type="protein sequence ID" value="QGM46874.1"/>
    <property type="molecule type" value="Genomic_DNA"/>
</dbReference>
<keyword evidence="3" id="KW-0804">Transcription</keyword>
<dbReference type="InterPro" id="IPR001647">
    <property type="entry name" value="HTH_TetR"/>
</dbReference>
<dbReference type="Gene3D" id="1.10.10.60">
    <property type="entry name" value="Homeodomain-like"/>
    <property type="match status" value="1"/>
</dbReference>
<gene>
    <name evidence="7" type="ORF">H2LOC_014890</name>
</gene>
<sequence length="247" mass="27409">MTTPSRLKWPRRGLTERGSSFTNRLRWSQQRSPMSASFATDNGPRRIPRGQERRSQLVVVAEEVFLEHGFSNSTMQQIASRAGASKETLYRHFANKETLFAEVVSRKASRISGPESGLEKQGPPREILFSLGLNLARRMVEPETLALVRLAIAETPRNPGLGAILYEKGPGTTLNRLADYLHDAAGRGELKCPNPKEAARLFLGAVATNYRLVSLLDPSMARPSEEELQAHVNAAVDMFLCYFGTRA</sequence>
<name>A0A6B8KEI2_9HYPH</name>
<dbReference type="PANTHER" id="PTHR30055">
    <property type="entry name" value="HTH-TYPE TRANSCRIPTIONAL REGULATOR RUTR"/>
    <property type="match status" value="1"/>
</dbReference>